<dbReference type="EMBL" id="MU393463">
    <property type="protein sequence ID" value="KAI4866129.1"/>
    <property type="molecule type" value="Genomic_DNA"/>
</dbReference>
<reference evidence="1 2" key="1">
    <citation type="journal article" date="2022" name="New Phytol.">
        <title>Ecological generalism drives hyperdiversity of secondary metabolite gene clusters in xylarialean endophytes.</title>
        <authorList>
            <person name="Franco M.E.E."/>
            <person name="Wisecaver J.H."/>
            <person name="Arnold A.E."/>
            <person name="Ju Y.M."/>
            <person name="Slot J.C."/>
            <person name="Ahrendt S."/>
            <person name="Moore L.P."/>
            <person name="Eastman K.E."/>
            <person name="Scott K."/>
            <person name="Konkel Z."/>
            <person name="Mondo S.J."/>
            <person name="Kuo A."/>
            <person name="Hayes R.D."/>
            <person name="Haridas S."/>
            <person name="Andreopoulos B."/>
            <person name="Riley R."/>
            <person name="LaButti K."/>
            <person name="Pangilinan J."/>
            <person name="Lipzen A."/>
            <person name="Amirebrahimi M."/>
            <person name="Yan J."/>
            <person name="Adam C."/>
            <person name="Keymanesh K."/>
            <person name="Ng V."/>
            <person name="Louie K."/>
            <person name="Northen T."/>
            <person name="Drula E."/>
            <person name="Henrissat B."/>
            <person name="Hsieh H.M."/>
            <person name="Youens-Clark K."/>
            <person name="Lutzoni F."/>
            <person name="Miadlikowska J."/>
            <person name="Eastwood D.C."/>
            <person name="Hamelin R.C."/>
            <person name="Grigoriev I.V."/>
            <person name="U'Ren J.M."/>
        </authorList>
    </citation>
    <scope>NUCLEOTIDE SEQUENCE [LARGE SCALE GENOMIC DNA]</scope>
    <source>
        <strain evidence="1 2">CBS 119005</strain>
    </source>
</reference>
<proteinExistence type="predicted"/>
<accession>A0ACB9Z4W1</accession>
<organism evidence="1 2">
    <name type="scientific">Hypoxylon rubiginosum</name>
    <dbReference type="NCBI Taxonomy" id="110542"/>
    <lineage>
        <taxon>Eukaryota</taxon>
        <taxon>Fungi</taxon>
        <taxon>Dikarya</taxon>
        <taxon>Ascomycota</taxon>
        <taxon>Pezizomycotina</taxon>
        <taxon>Sordariomycetes</taxon>
        <taxon>Xylariomycetidae</taxon>
        <taxon>Xylariales</taxon>
        <taxon>Hypoxylaceae</taxon>
        <taxon>Hypoxylon</taxon>
    </lineage>
</organism>
<protein>
    <submittedName>
        <fullName evidence="1">Uncharacterized protein</fullName>
    </submittedName>
</protein>
<name>A0ACB9Z4W1_9PEZI</name>
<keyword evidence="2" id="KW-1185">Reference proteome</keyword>
<comment type="caution">
    <text evidence="1">The sequence shown here is derived from an EMBL/GenBank/DDBJ whole genome shotgun (WGS) entry which is preliminary data.</text>
</comment>
<evidence type="ECO:0000313" key="2">
    <source>
        <dbReference type="Proteomes" id="UP001497700"/>
    </source>
</evidence>
<gene>
    <name evidence="1" type="ORF">F4820DRAFT_457807</name>
</gene>
<dbReference type="Proteomes" id="UP001497700">
    <property type="component" value="Unassembled WGS sequence"/>
</dbReference>
<evidence type="ECO:0000313" key="1">
    <source>
        <dbReference type="EMBL" id="KAI4866129.1"/>
    </source>
</evidence>
<sequence>MDWDDRVLLDNNVSFLLWIRKYDEAREERLTDWVSTLHRDHLPCKLATHKLDDRRGAYNMNCKIVFDNGEKWMVRFPMVGKVMNADEKVEIEVAAMKLIRQQTNIPIPDVKSWGLAVDNPLGIGPFIMTEFIEGIGLDEILQNDDARIMREDVSDSVIETIFRQTIGFQLQLREVNFPRIGSMTSTSTASESSFAATINSRPLTKKAHDFLADGGVDVLGPRDKTYSSATEYFHHVVDQDLRHLHMQPNSVDDAEDARIKFIYWNVMKALIPRHVLPSLDRGPSKFMCDDFQPTNMIVNNEQDMKIIAVIDWEWSYTSPAQLVYSTPSWLLIESPNAWPSVDKRLARFNRNLKLFTRILEEEEQKVISADAREDEKPSAILRECQKQGRQWFHFILLRGFNGPTCVPFVKLQEETADWDELVSAIPEDEINDFVQKKVADLQIYETQLADAQERYGVALAGESEDLVAFLDKNAKIFHDGQRHQWRSWTCFDKVVSG</sequence>